<dbReference type="InterPro" id="IPR017938">
    <property type="entry name" value="Riboflavin_synthase-like_b-brl"/>
</dbReference>
<dbReference type="InterPro" id="IPR039261">
    <property type="entry name" value="FNR_nucleotide-bd"/>
</dbReference>
<feature type="transmembrane region" description="Helical" evidence="9">
    <location>
        <begin position="27"/>
        <end position="47"/>
    </location>
</feature>
<dbReference type="Proteomes" id="UP000813444">
    <property type="component" value="Unassembled WGS sequence"/>
</dbReference>
<keyword evidence="12" id="KW-1185">Reference proteome</keyword>
<proteinExistence type="predicted"/>
<evidence type="ECO:0000256" key="1">
    <source>
        <dbReference type="ARBA" id="ARBA00004141"/>
    </source>
</evidence>
<dbReference type="PANTHER" id="PTHR11972">
    <property type="entry name" value="NADPH OXIDASE"/>
    <property type="match status" value="1"/>
</dbReference>
<dbReference type="InterPro" id="IPR017927">
    <property type="entry name" value="FAD-bd_FR_type"/>
</dbReference>
<evidence type="ECO:0000313" key="12">
    <source>
        <dbReference type="Proteomes" id="UP000813444"/>
    </source>
</evidence>
<comment type="subcellular location">
    <subcellularLocation>
        <location evidence="1">Membrane</location>
        <topology evidence="1">Multi-pass membrane protein</topology>
    </subcellularLocation>
</comment>
<dbReference type="GO" id="GO:0006952">
    <property type="term" value="P:defense response"/>
    <property type="evidence" value="ECO:0007669"/>
    <property type="project" value="TreeGrafter"/>
</dbReference>
<keyword evidence="6" id="KW-0406">Ion transport</keyword>
<dbReference type="InterPro" id="IPR050369">
    <property type="entry name" value="RBOH/FRE"/>
</dbReference>
<dbReference type="AlphaFoldDB" id="A0A8K0SGK2"/>
<reference evidence="11" key="1">
    <citation type="journal article" date="2021" name="Nat. Commun.">
        <title>Genetic determinants of endophytism in the Arabidopsis root mycobiome.</title>
        <authorList>
            <person name="Mesny F."/>
            <person name="Miyauchi S."/>
            <person name="Thiergart T."/>
            <person name="Pickel B."/>
            <person name="Atanasova L."/>
            <person name="Karlsson M."/>
            <person name="Huettel B."/>
            <person name="Barry K.W."/>
            <person name="Haridas S."/>
            <person name="Chen C."/>
            <person name="Bauer D."/>
            <person name="Andreopoulos W."/>
            <person name="Pangilinan J."/>
            <person name="LaButti K."/>
            <person name="Riley R."/>
            <person name="Lipzen A."/>
            <person name="Clum A."/>
            <person name="Drula E."/>
            <person name="Henrissat B."/>
            <person name="Kohler A."/>
            <person name="Grigoriev I.V."/>
            <person name="Martin F.M."/>
            <person name="Hacquard S."/>
        </authorList>
    </citation>
    <scope>NUCLEOTIDE SEQUENCE</scope>
    <source>
        <strain evidence="11">MPI-CAGE-CH-0235</strain>
    </source>
</reference>
<dbReference type="InterPro" id="IPR000778">
    <property type="entry name" value="Cyt_b245_heavy_chain"/>
</dbReference>
<evidence type="ECO:0000256" key="2">
    <source>
        <dbReference type="ARBA" id="ARBA00022692"/>
    </source>
</evidence>
<keyword evidence="4 9" id="KW-1133">Transmembrane helix</keyword>
<sequence length="536" mass="61336">MSRYFSTWLRRSYYISRFFNWDLSQEFHIRISCVAILLATLHAIGHLTGSFRSGSDPSNQDGVARVLGSDAAPMRYVDFVRTLPGITGLIALGLFYLLSLLSIPQVRRWNYEVFQLGHLLMFPIIGLMIAHGTAGLFQWPMFGYFLAFPTLLVLVERTVRVCLGFHHIKADLKVLDNETVEITTVIPSERIWKYKAGQYIFLQVPKISFFQWHPFTVSFCRENNMMVHIKTDGDWTGRLRKLGGESGHSEIEVGINGPFGAPAQRFYDFNHSIIIGAGIGVTPFSGILADLQYKDDLDHGGAHIHDKETSAPRAVDVEKPEGAEPNHDPVSANPSDEAKPSPKAAHTFADDYRRVDFHWMVRDRNYLLWLSDLLNDVSRSQEWHRQNDEHPHLDIRIQTHVTAKKKELVTHVYRWLLEMHRTKDHPASPLTGLLNPTHFGRPDFDKILDEHYDEMMQFQRSRRQQWEGALAADPGGEEVEHSSISSIYDEELKVGVFYCGAPVVGEILADKCRQLTTRGRQDESKIEYHFMMEVFG</sequence>
<evidence type="ECO:0000256" key="6">
    <source>
        <dbReference type="ARBA" id="ARBA00023065"/>
    </source>
</evidence>
<name>A0A8K0SGK2_9HYPO</name>
<keyword evidence="7 9" id="KW-0472">Membrane</keyword>
<dbReference type="InterPro" id="IPR013121">
    <property type="entry name" value="Fe_red_NAD-bd_6"/>
</dbReference>
<dbReference type="PANTHER" id="PTHR11972:SF153">
    <property type="entry name" value="SUPEROXIDE-GENERATING NADPH OXIDASE HEAVY CHAIN SUBUNIT A"/>
    <property type="match status" value="1"/>
</dbReference>
<evidence type="ECO:0000256" key="4">
    <source>
        <dbReference type="ARBA" id="ARBA00022989"/>
    </source>
</evidence>
<feature type="region of interest" description="Disordered" evidence="8">
    <location>
        <begin position="300"/>
        <end position="345"/>
    </location>
</feature>
<keyword evidence="6" id="KW-0813">Transport</keyword>
<evidence type="ECO:0000259" key="10">
    <source>
        <dbReference type="PROSITE" id="PS51384"/>
    </source>
</evidence>
<accession>A0A8K0SGK2</accession>
<organism evidence="11 12">
    <name type="scientific">Stachybotrys elegans</name>
    <dbReference type="NCBI Taxonomy" id="80388"/>
    <lineage>
        <taxon>Eukaryota</taxon>
        <taxon>Fungi</taxon>
        <taxon>Dikarya</taxon>
        <taxon>Ascomycota</taxon>
        <taxon>Pezizomycotina</taxon>
        <taxon>Sordariomycetes</taxon>
        <taxon>Hypocreomycetidae</taxon>
        <taxon>Hypocreales</taxon>
        <taxon>Stachybotryaceae</taxon>
        <taxon>Stachybotrys</taxon>
    </lineage>
</organism>
<dbReference type="GO" id="GO:0043020">
    <property type="term" value="C:NADPH oxidase complex"/>
    <property type="evidence" value="ECO:0007669"/>
    <property type="project" value="TreeGrafter"/>
</dbReference>
<dbReference type="GO" id="GO:0042554">
    <property type="term" value="P:superoxide anion generation"/>
    <property type="evidence" value="ECO:0007669"/>
    <property type="project" value="TreeGrafter"/>
</dbReference>
<dbReference type="GO" id="GO:0016175">
    <property type="term" value="F:superoxide-generating NAD(P)H oxidase activity"/>
    <property type="evidence" value="ECO:0007669"/>
    <property type="project" value="TreeGrafter"/>
</dbReference>
<dbReference type="OrthoDB" id="167398at2759"/>
<evidence type="ECO:0000256" key="3">
    <source>
        <dbReference type="ARBA" id="ARBA00022982"/>
    </source>
</evidence>
<evidence type="ECO:0000256" key="9">
    <source>
        <dbReference type="SAM" id="Phobius"/>
    </source>
</evidence>
<dbReference type="SUPFAM" id="SSF63380">
    <property type="entry name" value="Riboflavin synthase domain-like"/>
    <property type="match status" value="1"/>
</dbReference>
<feature type="compositionally biased region" description="Basic and acidic residues" evidence="8">
    <location>
        <begin position="300"/>
        <end position="327"/>
    </location>
</feature>
<dbReference type="GO" id="GO:0006811">
    <property type="term" value="P:monoatomic ion transport"/>
    <property type="evidence" value="ECO:0007669"/>
    <property type="project" value="UniProtKB-KW"/>
</dbReference>
<dbReference type="Pfam" id="PF08030">
    <property type="entry name" value="NAD_binding_6"/>
    <property type="match status" value="1"/>
</dbReference>
<dbReference type="InterPro" id="IPR013112">
    <property type="entry name" value="FAD-bd_8"/>
</dbReference>
<dbReference type="Gene3D" id="2.40.30.10">
    <property type="entry name" value="Translation factors"/>
    <property type="match status" value="1"/>
</dbReference>
<feature type="domain" description="FAD-binding FR-type" evidence="10">
    <location>
        <begin position="147"/>
        <end position="265"/>
    </location>
</feature>
<dbReference type="InterPro" id="IPR013130">
    <property type="entry name" value="Fe3_Rdtase_TM_dom"/>
</dbReference>
<keyword evidence="2 9" id="KW-0812">Transmembrane</keyword>
<feature type="transmembrane region" description="Helical" evidence="9">
    <location>
        <begin position="113"/>
        <end position="130"/>
    </location>
</feature>
<evidence type="ECO:0000256" key="7">
    <source>
        <dbReference type="ARBA" id="ARBA00023136"/>
    </source>
</evidence>
<keyword evidence="5" id="KW-0560">Oxidoreductase</keyword>
<evidence type="ECO:0000256" key="8">
    <source>
        <dbReference type="SAM" id="MobiDB-lite"/>
    </source>
</evidence>
<keyword evidence="3" id="KW-0249">Electron transport</keyword>
<comment type="caution">
    <text evidence="11">The sequence shown here is derived from an EMBL/GenBank/DDBJ whole genome shotgun (WGS) entry which is preliminary data.</text>
</comment>
<feature type="transmembrane region" description="Helical" evidence="9">
    <location>
        <begin position="83"/>
        <end position="101"/>
    </location>
</feature>
<dbReference type="EMBL" id="JAGPNK010000033">
    <property type="protein sequence ID" value="KAH7303471.1"/>
    <property type="molecule type" value="Genomic_DNA"/>
</dbReference>
<dbReference type="Pfam" id="PF01794">
    <property type="entry name" value="Ferric_reduct"/>
    <property type="match status" value="1"/>
</dbReference>
<evidence type="ECO:0000256" key="5">
    <source>
        <dbReference type="ARBA" id="ARBA00023002"/>
    </source>
</evidence>
<dbReference type="SUPFAM" id="SSF52343">
    <property type="entry name" value="Ferredoxin reductase-like, C-terminal NADP-linked domain"/>
    <property type="match status" value="1"/>
</dbReference>
<dbReference type="Pfam" id="PF08022">
    <property type="entry name" value="FAD_binding_8"/>
    <property type="match status" value="1"/>
</dbReference>
<dbReference type="PROSITE" id="PS51384">
    <property type="entry name" value="FAD_FR"/>
    <property type="match status" value="1"/>
</dbReference>
<dbReference type="CDD" id="cd06186">
    <property type="entry name" value="NOX_Duox_like_FAD_NADP"/>
    <property type="match status" value="1"/>
</dbReference>
<protein>
    <submittedName>
        <fullName evidence="11">FAD-binding domain-containing protein</fullName>
    </submittedName>
</protein>
<dbReference type="Gene3D" id="3.40.50.80">
    <property type="entry name" value="Nucleotide-binding domain of ferredoxin-NADP reductase (FNR) module"/>
    <property type="match status" value="1"/>
</dbReference>
<gene>
    <name evidence="11" type="ORF">B0I35DRAFT_446659</name>
</gene>
<dbReference type="PRINTS" id="PR00466">
    <property type="entry name" value="GP91PHOX"/>
</dbReference>
<evidence type="ECO:0000313" key="11">
    <source>
        <dbReference type="EMBL" id="KAH7303471.1"/>
    </source>
</evidence>